<protein>
    <recommendedName>
        <fullName evidence="2">Heterokaryon incompatibility domain-containing protein</fullName>
    </recommendedName>
</protein>
<dbReference type="PANTHER" id="PTHR33112:SF12">
    <property type="entry name" value="HETEROKARYON INCOMPATIBILITY DOMAIN-CONTAINING PROTEIN"/>
    <property type="match status" value="1"/>
</dbReference>
<evidence type="ECO:0000256" key="1">
    <source>
        <dbReference type="SAM" id="MobiDB-lite"/>
    </source>
</evidence>
<feature type="domain" description="Heterokaryon incompatibility" evidence="2">
    <location>
        <begin position="183"/>
        <end position="279"/>
    </location>
</feature>
<proteinExistence type="predicted"/>
<reference evidence="3" key="2">
    <citation type="submission" date="2023-02" db="EMBL/GenBank/DDBJ databases">
        <authorList>
            <consortium name="DOE Joint Genome Institute"/>
            <person name="Mondo S.J."/>
            <person name="Chang Y."/>
            <person name="Wang Y."/>
            <person name="Ahrendt S."/>
            <person name="Andreopoulos W."/>
            <person name="Barry K."/>
            <person name="Beard J."/>
            <person name="Benny G.L."/>
            <person name="Blankenship S."/>
            <person name="Bonito G."/>
            <person name="Cuomo C."/>
            <person name="Desiro A."/>
            <person name="Gervers K.A."/>
            <person name="Hundley H."/>
            <person name="Kuo A."/>
            <person name="LaButti K."/>
            <person name="Lang B.F."/>
            <person name="Lipzen A."/>
            <person name="O'Donnell K."/>
            <person name="Pangilinan J."/>
            <person name="Reynolds N."/>
            <person name="Sandor L."/>
            <person name="Smith M.W."/>
            <person name="Tsang A."/>
            <person name="Grigoriev I.V."/>
            <person name="Stajich J.E."/>
            <person name="Spatafora J.W."/>
        </authorList>
    </citation>
    <scope>NUCLEOTIDE SEQUENCE</scope>
    <source>
        <strain evidence="3">RSA 2281</strain>
    </source>
</reference>
<evidence type="ECO:0000313" key="3">
    <source>
        <dbReference type="EMBL" id="KAI9259568.1"/>
    </source>
</evidence>
<feature type="region of interest" description="Disordered" evidence="1">
    <location>
        <begin position="116"/>
        <end position="135"/>
    </location>
</feature>
<evidence type="ECO:0000313" key="4">
    <source>
        <dbReference type="Proteomes" id="UP001209540"/>
    </source>
</evidence>
<gene>
    <name evidence="3" type="ORF">BDA99DRAFT_513568</name>
</gene>
<feature type="region of interest" description="Disordered" evidence="1">
    <location>
        <begin position="500"/>
        <end position="525"/>
    </location>
</feature>
<accession>A0AAD5K7G3</accession>
<dbReference type="InterPro" id="IPR010730">
    <property type="entry name" value="HET"/>
</dbReference>
<dbReference type="Proteomes" id="UP001209540">
    <property type="component" value="Unassembled WGS sequence"/>
</dbReference>
<name>A0AAD5K7G3_9FUNG</name>
<reference evidence="3" key="1">
    <citation type="journal article" date="2022" name="IScience">
        <title>Evolution of zygomycete secretomes and the origins of terrestrial fungal ecologies.</title>
        <authorList>
            <person name="Chang Y."/>
            <person name="Wang Y."/>
            <person name="Mondo S."/>
            <person name="Ahrendt S."/>
            <person name="Andreopoulos W."/>
            <person name="Barry K."/>
            <person name="Beard J."/>
            <person name="Benny G.L."/>
            <person name="Blankenship S."/>
            <person name="Bonito G."/>
            <person name="Cuomo C."/>
            <person name="Desiro A."/>
            <person name="Gervers K.A."/>
            <person name="Hundley H."/>
            <person name="Kuo A."/>
            <person name="LaButti K."/>
            <person name="Lang B.F."/>
            <person name="Lipzen A."/>
            <person name="O'Donnell K."/>
            <person name="Pangilinan J."/>
            <person name="Reynolds N."/>
            <person name="Sandor L."/>
            <person name="Smith M.E."/>
            <person name="Tsang A."/>
            <person name="Grigoriev I.V."/>
            <person name="Stajich J.E."/>
            <person name="Spatafora J.W."/>
        </authorList>
    </citation>
    <scope>NUCLEOTIDE SEQUENCE</scope>
    <source>
        <strain evidence="3">RSA 2281</strain>
    </source>
</reference>
<dbReference type="PANTHER" id="PTHR33112">
    <property type="entry name" value="DOMAIN PROTEIN, PUTATIVE-RELATED"/>
    <property type="match status" value="1"/>
</dbReference>
<dbReference type="EMBL" id="JAIXMP010000017">
    <property type="protein sequence ID" value="KAI9259568.1"/>
    <property type="molecule type" value="Genomic_DNA"/>
</dbReference>
<sequence>MILLTGKRNRKKMFIEYYSSDQRFVEPELSSDCWLSATGGTYRPTWLVRTSDWELVPGSEAKNGYCALSYCWEQSGEIIKMENCDEYDCNNNPGHRLVIKKPEALASAPTLLESTGSIDVSNESNTSNNDYDDDGDDFDYDYDHDHDKNGDNNMMDSEYQYMPILERARRKNRDKVTQMVTYDGILQQICQDFQIDYLWYDKLCINQTNKAEKLREIKQMHLIYSNARFTVALVPEVNITNPADFERPDPYAKTKARKKAHDIIMSKSQWSKRSWTFEELMMSKRILIVGRNVHAWHQANTYDEKDDDNSNEESLLSPFADPLVQILDFKNRKLKSANQVLKYAQFRTSAKEHDKIFALANIFHGVIPIDIDYDSDIQQVVYNFYRRVAERDLSVMCFGTVRSKGGGVRLKSMMSCYRLPSWTGVRGLHTHGAVHTTQLPTSDSDRSDHFIDNEMRLHIKCKYLSIQPTKHDDSHPDACVLKGKAYLFDGHNTEAATFISQSTTSNSNDKKKKKNKVKSDPTSMMGNAGCGATHYWKPTTLPGQISSLCSDDDEATSTTFQLSLTTQYCTDCVILPILFDSQRPCFVEQIDGTGWKTEYRHSYFLPVLSKKANSSAYMAIGIVLFKLYTHTQIPKDPLSVLEETFGDCGEEFDFIIE</sequence>
<comment type="caution">
    <text evidence="3">The sequence shown here is derived from an EMBL/GenBank/DDBJ whole genome shotgun (WGS) entry which is preliminary data.</text>
</comment>
<evidence type="ECO:0000259" key="2">
    <source>
        <dbReference type="Pfam" id="PF06985"/>
    </source>
</evidence>
<keyword evidence="4" id="KW-1185">Reference proteome</keyword>
<organism evidence="3 4">
    <name type="scientific">Phascolomyces articulosus</name>
    <dbReference type="NCBI Taxonomy" id="60185"/>
    <lineage>
        <taxon>Eukaryota</taxon>
        <taxon>Fungi</taxon>
        <taxon>Fungi incertae sedis</taxon>
        <taxon>Mucoromycota</taxon>
        <taxon>Mucoromycotina</taxon>
        <taxon>Mucoromycetes</taxon>
        <taxon>Mucorales</taxon>
        <taxon>Lichtheimiaceae</taxon>
        <taxon>Phascolomyces</taxon>
    </lineage>
</organism>
<feature type="compositionally biased region" description="Polar residues" evidence="1">
    <location>
        <begin position="116"/>
        <end position="127"/>
    </location>
</feature>
<dbReference type="Pfam" id="PF06985">
    <property type="entry name" value="HET"/>
    <property type="match status" value="1"/>
</dbReference>
<dbReference type="AlphaFoldDB" id="A0AAD5K7G3"/>